<dbReference type="Proteomes" id="UP000199287">
    <property type="component" value="Unassembled WGS sequence"/>
</dbReference>
<sequence>MKVIIDRFEGQYAVVELDNGGFANIPRTVLPNLADEGDIITIEIDEEATDQRRKRLEGLMEEL</sequence>
<evidence type="ECO:0008006" key="3">
    <source>
        <dbReference type="Google" id="ProtNLM"/>
    </source>
</evidence>
<organism evidence="1 2">
    <name type="scientific">Tindallia magadiensis</name>
    <dbReference type="NCBI Taxonomy" id="69895"/>
    <lineage>
        <taxon>Bacteria</taxon>
        <taxon>Bacillati</taxon>
        <taxon>Bacillota</taxon>
        <taxon>Clostridia</taxon>
        <taxon>Peptostreptococcales</taxon>
        <taxon>Tindalliaceae</taxon>
        <taxon>Tindallia</taxon>
    </lineage>
</organism>
<gene>
    <name evidence="1" type="ORF">SAMN05192551_106175</name>
</gene>
<dbReference type="InterPro" id="IPR021377">
    <property type="entry name" value="DUF3006"/>
</dbReference>
<reference evidence="2" key="1">
    <citation type="submission" date="2016-10" db="EMBL/GenBank/DDBJ databases">
        <authorList>
            <person name="Varghese N."/>
            <person name="Submissions S."/>
        </authorList>
    </citation>
    <scope>NUCLEOTIDE SEQUENCE [LARGE SCALE GENOMIC DNA]</scope>
    <source>
        <strain evidence="2">Z-7934</strain>
    </source>
</reference>
<dbReference type="Pfam" id="PF11213">
    <property type="entry name" value="DUF3006"/>
    <property type="match status" value="1"/>
</dbReference>
<dbReference type="OrthoDB" id="164847at2"/>
<protein>
    <recommendedName>
        <fullName evidence="3">DUF3006 domain-containing protein</fullName>
    </recommendedName>
</protein>
<keyword evidence="2" id="KW-1185">Reference proteome</keyword>
<dbReference type="EMBL" id="FOQA01000006">
    <property type="protein sequence ID" value="SFI10807.1"/>
    <property type="molecule type" value="Genomic_DNA"/>
</dbReference>
<accession>A0A1I3FI18</accession>
<dbReference type="STRING" id="69895.SAMN05192551_106175"/>
<dbReference type="Gene3D" id="6.20.120.50">
    <property type="match status" value="1"/>
</dbReference>
<name>A0A1I3FI18_9FIRM</name>
<dbReference type="AlphaFoldDB" id="A0A1I3FI18"/>
<evidence type="ECO:0000313" key="2">
    <source>
        <dbReference type="Proteomes" id="UP000199287"/>
    </source>
</evidence>
<evidence type="ECO:0000313" key="1">
    <source>
        <dbReference type="EMBL" id="SFI10807.1"/>
    </source>
</evidence>
<dbReference type="RefSeq" id="WP_093372586.1">
    <property type="nucleotide sequence ID" value="NZ_FOQA01000006.1"/>
</dbReference>
<proteinExistence type="predicted"/>